<sequence length="146" mass="16417">MKSSVCMCFWFHQKPKAVQTVKLTLDHRTKALLARYTDIQSVETNQTAHISLQLSINVKEQTPRAKNQTVAPITSARPPKSFPKMPTVSPMRPAVSPTRPTVSPVCPKRLSSAGEGGSKYNRISPQAENDLLGEFFPFFYLFVFYQ</sequence>
<dbReference type="Proteomes" id="UP000050786">
    <property type="component" value="Unassembled WGS sequence"/>
</dbReference>
<keyword evidence="3" id="KW-1185">Reference proteome</keyword>
<evidence type="ECO:0000256" key="1">
    <source>
        <dbReference type="SAM" id="MobiDB-lite"/>
    </source>
</evidence>
<feature type="region of interest" description="Disordered" evidence="1">
    <location>
        <begin position="63"/>
        <end position="119"/>
    </location>
</feature>
<evidence type="ECO:0000313" key="3">
    <source>
        <dbReference type="Proteomes" id="UP000050786"/>
    </source>
</evidence>
<protein>
    <submittedName>
        <fullName evidence="2">Uncharacterized protein</fullName>
    </submittedName>
</protein>
<gene>
    <name evidence="2" type="ORF">RUM4293_00704</name>
</gene>
<reference evidence="3" key="1">
    <citation type="submission" date="2015-09" db="EMBL/GenBank/DDBJ databases">
        <authorList>
            <person name="Rodrigo-Torres L."/>
            <person name="Arahal D.R."/>
        </authorList>
    </citation>
    <scope>NUCLEOTIDE SEQUENCE [LARGE SCALE GENOMIC DNA]</scope>
    <source>
        <strain evidence="3">CECT 4293</strain>
    </source>
</reference>
<dbReference type="EMBL" id="CYPS01000010">
    <property type="protein sequence ID" value="CUH41822.1"/>
    <property type="molecule type" value="Genomic_DNA"/>
</dbReference>
<feature type="compositionally biased region" description="Polar residues" evidence="1">
    <location>
        <begin position="63"/>
        <end position="72"/>
    </location>
</feature>
<dbReference type="AlphaFoldDB" id="A0A0P1EIT1"/>
<proteinExistence type="predicted"/>
<evidence type="ECO:0000313" key="2">
    <source>
        <dbReference type="EMBL" id="CUH41822.1"/>
    </source>
</evidence>
<accession>A0A0P1EIT1</accession>
<name>A0A0P1EIT1_9RHOB</name>
<organism evidence="2 3">
    <name type="scientific">Ruegeria atlantica</name>
    <dbReference type="NCBI Taxonomy" id="81569"/>
    <lineage>
        <taxon>Bacteria</taxon>
        <taxon>Pseudomonadati</taxon>
        <taxon>Pseudomonadota</taxon>
        <taxon>Alphaproteobacteria</taxon>
        <taxon>Rhodobacterales</taxon>
        <taxon>Roseobacteraceae</taxon>
        <taxon>Ruegeria</taxon>
    </lineage>
</organism>